<reference evidence="1 2" key="1">
    <citation type="submission" date="2012-02" db="EMBL/GenBank/DDBJ databases">
        <title>Shotgun genome sequence of Phaeospirillum photometricum DSM 122.</title>
        <authorList>
            <person name="Duquesne K."/>
            <person name="Sturgis J."/>
        </authorList>
    </citation>
    <scope>NUCLEOTIDE SEQUENCE [LARGE SCALE GENOMIC DNA]</scope>
    <source>
        <strain evidence="2">DSM122</strain>
    </source>
</reference>
<proteinExistence type="predicted"/>
<gene>
    <name evidence="1" type="ORF">RSPPHO_01112</name>
</gene>
<name>H6SS59_PARPM</name>
<accession>H6SS59</accession>
<dbReference type="Proteomes" id="UP000033220">
    <property type="component" value="Chromosome DSM 122"/>
</dbReference>
<dbReference type="AlphaFoldDB" id="H6SS59"/>
<organism evidence="1 2">
    <name type="scientific">Pararhodospirillum photometricum DSM 122</name>
    <dbReference type="NCBI Taxonomy" id="1150469"/>
    <lineage>
        <taxon>Bacteria</taxon>
        <taxon>Pseudomonadati</taxon>
        <taxon>Pseudomonadota</taxon>
        <taxon>Alphaproteobacteria</taxon>
        <taxon>Rhodospirillales</taxon>
        <taxon>Rhodospirillaceae</taxon>
        <taxon>Pararhodospirillum</taxon>
    </lineage>
</organism>
<keyword evidence="2" id="KW-1185">Reference proteome</keyword>
<dbReference type="PATRIC" id="fig|1150469.3.peg.1263"/>
<evidence type="ECO:0000313" key="1">
    <source>
        <dbReference type="EMBL" id="CCG07738.1"/>
    </source>
</evidence>
<evidence type="ECO:0000313" key="2">
    <source>
        <dbReference type="Proteomes" id="UP000033220"/>
    </source>
</evidence>
<dbReference type="EMBL" id="HE663493">
    <property type="protein sequence ID" value="CCG07738.1"/>
    <property type="molecule type" value="Genomic_DNA"/>
</dbReference>
<dbReference type="HOGENOM" id="CLU_558810_0_0_5"/>
<dbReference type="STRING" id="1150469.RSPPHO_01112"/>
<dbReference type="KEGG" id="rpm:RSPPHO_01112"/>
<protein>
    <submittedName>
        <fullName evidence="1">Uncharacterized protein</fullName>
    </submittedName>
</protein>
<sequence length="488" mass="51622">MKTPPCREKRWFWAACAPRPEKGNAMASPATLDMLLAEMAQNKEVLNGWDAVMNVLESAINTFFQSQFRKQTGNTGTMTISQVFCGPRIPNPHGDYSVVTSFSFTLGPPSFVFTDASNTVTMTQAILGGTTCTGSLAVGAGFQPASCGCTANDPRVVWGSPERVDLGQHPTVSAKVPLTSVTGLIDTRTQTVVLDFANGAFTVTNLTIANVGSDDIALHIKNWFVSNGVRYTLASVVLGTGSLPSLTPTWFRFRVIKTNVGNTIVQLLIHTTGTGTQGDPMVPEPIPTADGYTCSLMISSRITFSDILCAGFNAANKPFRLYPQSTSLTAGYTATIAPPMHFAGSFSYGSCCSPTTVTYSLYLGGTYSGTATHGFHLWQEITPSGNVGNTITVSGDNPVSLSGTGAAQAICITPQPPTVVVTGGASETINSTLQEILNTDFKTAMAGISFGPVTYFSLRTILFPDSMMKMGVVQVPTDLVIVGTFQPG</sequence>